<reference evidence="1" key="1">
    <citation type="journal article" date="2015" name="Nature">
        <title>Complex archaea that bridge the gap between prokaryotes and eukaryotes.</title>
        <authorList>
            <person name="Spang A."/>
            <person name="Saw J.H."/>
            <person name="Jorgensen S.L."/>
            <person name="Zaremba-Niedzwiedzka K."/>
            <person name="Martijn J."/>
            <person name="Lind A.E."/>
            <person name="van Eijk R."/>
            <person name="Schleper C."/>
            <person name="Guy L."/>
            <person name="Ettema T.J."/>
        </authorList>
    </citation>
    <scope>NUCLEOTIDE SEQUENCE</scope>
</reference>
<gene>
    <name evidence="1" type="ORF">LCGC14_2982650</name>
</gene>
<sequence length="105" mass="11548">MAEEFQKKAQDEVAGLIRETVDPSSWSRIRGASVNSTNGRLVVTQTEANQKAIANLLDQLREARGAQVEVGGNIARQRAEGILSEDQDADLSGKAEFQRFVARNY</sequence>
<organism evidence="1">
    <name type="scientific">marine sediment metagenome</name>
    <dbReference type="NCBI Taxonomy" id="412755"/>
    <lineage>
        <taxon>unclassified sequences</taxon>
        <taxon>metagenomes</taxon>
        <taxon>ecological metagenomes</taxon>
    </lineage>
</organism>
<dbReference type="AlphaFoldDB" id="A0A0F8X648"/>
<name>A0A0F8X648_9ZZZZ</name>
<comment type="caution">
    <text evidence="1">The sequence shown here is derived from an EMBL/GenBank/DDBJ whole genome shotgun (WGS) entry which is preliminary data.</text>
</comment>
<accession>A0A0F8X648</accession>
<evidence type="ECO:0000313" key="1">
    <source>
        <dbReference type="EMBL" id="KKK64592.1"/>
    </source>
</evidence>
<proteinExistence type="predicted"/>
<dbReference type="EMBL" id="LAZR01060953">
    <property type="protein sequence ID" value="KKK64592.1"/>
    <property type="molecule type" value="Genomic_DNA"/>
</dbReference>
<feature type="non-terminal residue" evidence="1">
    <location>
        <position position="105"/>
    </location>
</feature>
<protein>
    <submittedName>
        <fullName evidence="1">Uncharacterized protein</fullName>
    </submittedName>
</protein>